<feature type="chain" id="PRO_5047226818" description="Photosynthesis system II assembly factor Ycf48/Hcf136-like domain-containing protein" evidence="2">
    <location>
        <begin position="21"/>
        <end position="378"/>
    </location>
</feature>
<protein>
    <recommendedName>
        <fullName evidence="5">Photosynthesis system II assembly factor Ycf48/Hcf136-like domain-containing protein</fullName>
    </recommendedName>
</protein>
<accession>A0ABW4GBE5</accession>
<name>A0ABW4GBE5_9ACTN</name>
<dbReference type="EMBL" id="JBHUCM010000017">
    <property type="protein sequence ID" value="MFD1539566.1"/>
    <property type="molecule type" value="Genomic_DNA"/>
</dbReference>
<feature type="region of interest" description="Disordered" evidence="1">
    <location>
        <begin position="21"/>
        <end position="46"/>
    </location>
</feature>
<proteinExistence type="predicted"/>
<organism evidence="3 4">
    <name type="scientific">Nonomuraea guangzhouensis</name>
    <dbReference type="NCBI Taxonomy" id="1291555"/>
    <lineage>
        <taxon>Bacteria</taxon>
        <taxon>Bacillati</taxon>
        <taxon>Actinomycetota</taxon>
        <taxon>Actinomycetes</taxon>
        <taxon>Streptosporangiales</taxon>
        <taxon>Streptosporangiaceae</taxon>
        <taxon>Nonomuraea</taxon>
    </lineage>
</organism>
<gene>
    <name evidence="3" type="ORF">ACFSJ0_21100</name>
</gene>
<dbReference type="Proteomes" id="UP001597097">
    <property type="component" value="Unassembled WGS sequence"/>
</dbReference>
<dbReference type="RefSeq" id="WP_219535193.1">
    <property type="nucleotide sequence ID" value="NZ_JAHKRM010000025.1"/>
</dbReference>
<evidence type="ECO:0000256" key="2">
    <source>
        <dbReference type="SAM" id="SignalP"/>
    </source>
</evidence>
<keyword evidence="2" id="KW-0732">Signal</keyword>
<sequence>MGPRHVLVTLTVLTVAGCTAASPTGLDQPSPAETPSVRASGTPAATRPQGRWRVVYRQKGLDYGADFLDITATSERDAWAVGERTFGTDGHEALLVRWDGKRWRRLAKELPKQARDVTLTKVDASDPGNVWVIAEDKEGGESGLLHFDGRRWSFVPDPVDTSDEAASPSEVIALGGGQAWTFGDGWARHFDGRRWTSQAIPIVTHAAFARSPQDIWAVGEADPVPDDASAQSEPAVAHFDGRSWQRMPLPAPSPPGSFESRLDAVLAVAADDVWAVGGYETGDGTFRPLSYRWNGTAWRAVALDGGRLTGIARDSGGVVWVASHRFSSEPGKDTYRLLAEAGGRWSRVTPAAPVTTMTALPGGKPLWAIGQNAITEYR</sequence>
<comment type="caution">
    <text evidence="3">The sequence shown here is derived from an EMBL/GenBank/DDBJ whole genome shotgun (WGS) entry which is preliminary data.</text>
</comment>
<evidence type="ECO:0008006" key="5">
    <source>
        <dbReference type="Google" id="ProtNLM"/>
    </source>
</evidence>
<feature type="compositionally biased region" description="Polar residues" evidence="1">
    <location>
        <begin position="21"/>
        <end position="39"/>
    </location>
</feature>
<feature type="signal peptide" evidence="2">
    <location>
        <begin position="1"/>
        <end position="20"/>
    </location>
</feature>
<keyword evidence="4" id="KW-1185">Reference proteome</keyword>
<dbReference type="PROSITE" id="PS51257">
    <property type="entry name" value="PROKAR_LIPOPROTEIN"/>
    <property type="match status" value="1"/>
</dbReference>
<reference evidence="4" key="1">
    <citation type="journal article" date="2019" name="Int. J. Syst. Evol. Microbiol.">
        <title>The Global Catalogue of Microorganisms (GCM) 10K type strain sequencing project: providing services to taxonomists for standard genome sequencing and annotation.</title>
        <authorList>
            <consortium name="The Broad Institute Genomics Platform"/>
            <consortium name="The Broad Institute Genome Sequencing Center for Infectious Disease"/>
            <person name="Wu L."/>
            <person name="Ma J."/>
        </authorList>
    </citation>
    <scope>NUCLEOTIDE SEQUENCE [LARGE SCALE GENOMIC DNA]</scope>
    <source>
        <strain evidence="4">CGMCC 1.15399</strain>
    </source>
</reference>
<evidence type="ECO:0000256" key="1">
    <source>
        <dbReference type="SAM" id="MobiDB-lite"/>
    </source>
</evidence>
<evidence type="ECO:0000313" key="4">
    <source>
        <dbReference type="Proteomes" id="UP001597097"/>
    </source>
</evidence>
<evidence type="ECO:0000313" key="3">
    <source>
        <dbReference type="EMBL" id="MFD1539566.1"/>
    </source>
</evidence>